<evidence type="ECO:0000256" key="2">
    <source>
        <dbReference type="ARBA" id="ARBA00022803"/>
    </source>
</evidence>
<dbReference type="PANTHER" id="PTHR44943:SF8">
    <property type="entry name" value="TPR REPEAT-CONTAINING PROTEIN MJ0263"/>
    <property type="match status" value="1"/>
</dbReference>
<dbReference type="InterPro" id="IPR013105">
    <property type="entry name" value="TPR_2"/>
</dbReference>
<feature type="non-terminal residue" evidence="3">
    <location>
        <position position="1"/>
    </location>
</feature>
<comment type="caution">
    <text evidence="3">The sequence shown here is derived from an EMBL/GenBank/DDBJ whole genome shotgun (WGS) entry which is preliminary data.</text>
</comment>
<dbReference type="EMBL" id="BARW01019304">
    <property type="protein sequence ID" value="GAI93751.1"/>
    <property type="molecule type" value="Genomic_DNA"/>
</dbReference>
<dbReference type="SUPFAM" id="SSF48452">
    <property type="entry name" value="TPR-like"/>
    <property type="match status" value="1"/>
</dbReference>
<dbReference type="PANTHER" id="PTHR44943">
    <property type="entry name" value="CELLULOSE SYNTHASE OPERON PROTEIN C"/>
    <property type="match status" value="1"/>
</dbReference>
<keyword evidence="1" id="KW-0677">Repeat</keyword>
<name>X1TQW2_9ZZZZ</name>
<dbReference type="InterPro" id="IPR019734">
    <property type="entry name" value="TPR_rpt"/>
</dbReference>
<sequence>RLNPIYDEKSYEINIRLGWLSYEAGMFTESVAYYNKAIDLMPYAIEPRFGIVYPGAAMGNWSMVLAQYQKILEICPNNSIAMHRLGLIYYGRKDYESARKHFDKVVNLFPFDYDGLSMLAWSHFQLKNFREAKVLFQKALLHTPTGTTALEGLELLD</sequence>
<reference evidence="3" key="1">
    <citation type="journal article" date="2014" name="Front. Microbiol.">
        <title>High frequency of phylogenetically diverse reductive dehalogenase-homologous genes in deep subseafloor sedimentary metagenomes.</title>
        <authorList>
            <person name="Kawai M."/>
            <person name="Futagami T."/>
            <person name="Toyoda A."/>
            <person name="Takaki Y."/>
            <person name="Nishi S."/>
            <person name="Hori S."/>
            <person name="Arai W."/>
            <person name="Tsubouchi T."/>
            <person name="Morono Y."/>
            <person name="Uchiyama I."/>
            <person name="Ito T."/>
            <person name="Fujiyama A."/>
            <person name="Inagaki F."/>
            <person name="Takami H."/>
        </authorList>
    </citation>
    <scope>NUCLEOTIDE SEQUENCE</scope>
    <source>
        <strain evidence="3">Expedition CK06-06</strain>
    </source>
</reference>
<proteinExistence type="predicted"/>
<keyword evidence="2" id="KW-0802">TPR repeat</keyword>
<dbReference type="Pfam" id="PF13181">
    <property type="entry name" value="TPR_8"/>
    <property type="match status" value="1"/>
</dbReference>
<gene>
    <name evidence="3" type="ORF">S12H4_32856</name>
</gene>
<dbReference type="Pfam" id="PF07719">
    <property type="entry name" value="TPR_2"/>
    <property type="match status" value="2"/>
</dbReference>
<dbReference type="SMART" id="SM00028">
    <property type="entry name" value="TPR"/>
    <property type="match status" value="3"/>
</dbReference>
<organism evidence="3">
    <name type="scientific">marine sediment metagenome</name>
    <dbReference type="NCBI Taxonomy" id="412755"/>
    <lineage>
        <taxon>unclassified sequences</taxon>
        <taxon>metagenomes</taxon>
        <taxon>ecological metagenomes</taxon>
    </lineage>
</organism>
<protein>
    <submittedName>
        <fullName evidence="3">Uncharacterized protein</fullName>
    </submittedName>
</protein>
<evidence type="ECO:0000313" key="3">
    <source>
        <dbReference type="EMBL" id="GAI93751.1"/>
    </source>
</evidence>
<accession>X1TQW2</accession>
<dbReference type="InterPro" id="IPR011990">
    <property type="entry name" value="TPR-like_helical_dom_sf"/>
</dbReference>
<dbReference type="InterPro" id="IPR051685">
    <property type="entry name" value="Ycf3/AcsC/BcsC/TPR_MFPF"/>
</dbReference>
<dbReference type="PROSITE" id="PS50005">
    <property type="entry name" value="TPR"/>
    <property type="match status" value="2"/>
</dbReference>
<evidence type="ECO:0000256" key="1">
    <source>
        <dbReference type="ARBA" id="ARBA00022737"/>
    </source>
</evidence>
<dbReference type="Gene3D" id="1.25.40.10">
    <property type="entry name" value="Tetratricopeptide repeat domain"/>
    <property type="match status" value="1"/>
</dbReference>
<dbReference type="AlphaFoldDB" id="X1TQW2"/>